<dbReference type="Gene3D" id="3.80.10.10">
    <property type="entry name" value="Ribonuclease Inhibitor"/>
    <property type="match status" value="1"/>
</dbReference>
<dbReference type="InterPro" id="IPR057334">
    <property type="entry name" value="PH_2nd_LRR"/>
</dbReference>
<dbReference type="InterPro" id="IPR051279">
    <property type="entry name" value="PP1-Reg/Actin-Interact_Protein"/>
</dbReference>
<gene>
    <name evidence="3" type="ORF">BN869_000001238_1</name>
</gene>
<feature type="compositionally biased region" description="Low complexity" evidence="1">
    <location>
        <begin position="49"/>
        <end position="63"/>
    </location>
</feature>
<name>A0A0B7JK11_BIOOC</name>
<feature type="compositionally biased region" description="Polar residues" evidence="1">
    <location>
        <begin position="64"/>
        <end position="83"/>
    </location>
</feature>
<proteinExistence type="predicted"/>
<evidence type="ECO:0000259" key="2">
    <source>
        <dbReference type="Pfam" id="PF25353"/>
    </source>
</evidence>
<protein>
    <recommendedName>
        <fullName evidence="2">LRR-containing protein second PH domain-containing protein</fullName>
    </recommendedName>
</protein>
<reference evidence="3" key="1">
    <citation type="submission" date="2015-01" db="EMBL/GenBank/DDBJ databases">
        <authorList>
            <person name="Durling Mikael"/>
        </authorList>
    </citation>
    <scope>NUCLEOTIDE SEQUENCE</scope>
</reference>
<evidence type="ECO:0000256" key="1">
    <source>
        <dbReference type="SAM" id="MobiDB-lite"/>
    </source>
</evidence>
<dbReference type="PANTHER" id="PTHR24112:SF66">
    <property type="entry name" value="LEUCINE-RICH REPEAT, ISOFORM F"/>
    <property type="match status" value="1"/>
</dbReference>
<dbReference type="InterPro" id="IPR032675">
    <property type="entry name" value="LRR_dom_sf"/>
</dbReference>
<sequence length="1192" mass="132572">MPLLVPEKWKRMTMSSSRSRPTTPSPQDSLEVPEPEPKTPRGGGLSRALRSLSNPSLDSLNSSKMQRTNSAKRLAKTSASSSMIERFQRRYSRDFNSSISQSEVSVSSLEPTYHTMEVLRSGHLKTDVTLLKARSEYLVLTDQTLIKFGSIDAARLVFPQLGPPEARRRSLGSQQLMGSKSPITDIRFEVPLQSIVGVFNEEGASPRFGVEVWWFSQWPRLGYCKALLFFSQPQDRDEWLVSIQRACRAKNRRSPATSMIPENLKIRINHIVAANEPQQATGSTQNLIFPVAKRYIWTSQKATANEETQLQVDGSSFYLVIGPYMCYFLEVLKADHGTAPGDLRIKSTAFGTVTLTRFKASVLSHEQRFVMSFRPPFGRETRLDLASSNYRRIIEALTRMDRILKPMWPQHFQQHIFDIRGLPPPLQLTSGNDLGGIEQSLRAYCAAYGVSMPQWSVNWDHGSQPVFRLIPPKGATYTPLQLMAVFRSLRYNGYFKSISFKDVDLSSLAGKIDHSQGNESIVHTSINGYKISEEHYEHLTGAPVLTQELHSLAFASESIRSIDLTNVLGIQTRGNQQSRTQPDYTKLCKTSSEMLRPITLLARGQLQTCHTINMSGNPVAVDDIEEFANALVLDTVAFRSLKFAGCRLGDEGLSALWTAFAGQAGSLEVIDTSDNQGTIKHELLKYSLRQLQYLRKLNIAGNTRLDPGQSLFEEATLHTWELEELDLSNITLNDATIDVLCGYLGAAASWNLETLRLNQCGLNSKQVALIFRCMGQGRRMVVEIDGNRLDEGIDDLCDALSLNYGPWSLSIQMVEFNLETSFVQLWKALTVNSVIECLSLAGSATADAMSTASCNIIAEFFSKNESVRFLDISGFDARLDEGHLGREFSHTLKAIKSNQTIEHLRVRSQMLNINIGDLADAISGNKTLHTLDCEDNDFNLSNFRHLVRHLGDNCTIRKFSAFTPTELENVVKKAVMTANFPVNQSRRSSLMLKLRNDKPQISNIEGILAQQLKEEWDAAVAELTFVLERNQKRFQEENGANLSPSDREGDNIFAASFGGLALEDYESSRKRPQSESGLVIEVSEGPMLPDIQTTPGGQVVMPARTNSTVSSDAAVSPTSAAGSFALTGETPPDGGSISEKLLPQFAGASEDDHDNSYTFLDGPLSDSDLVMQIYRRPWGETVSCIREEDDGN</sequence>
<dbReference type="AlphaFoldDB" id="A0A0B7JK11"/>
<feature type="domain" description="LRR-containing protein second PH" evidence="2">
    <location>
        <begin position="283"/>
        <end position="411"/>
    </location>
</feature>
<dbReference type="GO" id="GO:0005886">
    <property type="term" value="C:plasma membrane"/>
    <property type="evidence" value="ECO:0007669"/>
    <property type="project" value="TreeGrafter"/>
</dbReference>
<dbReference type="SUPFAM" id="SSF52047">
    <property type="entry name" value="RNI-like"/>
    <property type="match status" value="1"/>
</dbReference>
<dbReference type="Pfam" id="PF25353">
    <property type="entry name" value="PH_2nd_LRR"/>
    <property type="match status" value="1"/>
</dbReference>
<organism evidence="3">
    <name type="scientific">Bionectria ochroleuca</name>
    <name type="common">Gliocladium roseum</name>
    <dbReference type="NCBI Taxonomy" id="29856"/>
    <lineage>
        <taxon>Eukaryota</taxon>
        <taxon>Fungi</taxon>
        <taxon>Dikarya</taxon>
        <taxon>Ascomycota</taxon>
        <taxon>Pezizomycotina</taxon>
        <taxon>Sordariomycetes</taxon>
        <taxon>Hypocreomycetidae</taxon>
        <taxon>Hypocreales</taxon>
        <taxon>Bionectriaceae</taxon>
        <taxon>Clonostachys</taxon>
    </lineage>
</organism>
<evidence type="ECO:0000313" key="3">
    <source>
        <dbReference type="EMBL" id="CEO45183.1"/>
    </source>
</evidence>
<dbReference type="PANTHER" id="PTHR24112">
    <property type="entry name" value="LEUCINE-RICH REPEAT, ISOFORM F-RELATED"/>
    <property type="match status" value="1"/>
</dbReference>
<dbReference type="EMBL" id="CDPU01000002">
    <property type="protein sequence ID" value="CEO45183.1"/>
    <property type="molecule type" value="Genomic_DNA"/>
</dbReference>
<accession>A0A0B7JK11</accession>
<dbReference type="GO" id="GO:0034315">
    <property type="term" value="P:regulation of Arp2/3 complex-mediated actin nucleation"/>
    <property type="evidence" value="ECO:0007669"/>
    <property type="project" value="TreeGrafter"/>
</dbReference>
<feature type="compositionally biased region" description="Low complexity" evidence="1">
    <location>
        <begin position="12"/>
        <end position="26"/>
    </location>
</feature>
<feature type="region of interest" description="Disordered" evidence="1">
    <location>
        <begin position="1"/>
        <end position="83"/>
    </location>
</feature>